<accession>A0A6S7AAH7</accession>
<dbReference type="PANTHER" id="PTHR47786:SF2">
    <property type="entry name" value="GLYCOSYL HYDROLASE FAMILY 13 CATALYTIC DOMAIN-CONTAINING PROTEIN"/>
    <property type="match status" value="1"/>
</dbReference>
<evidence type="ECO:0000256" key="1">
    <source>
        <dbReference type="ARBA" id="ARBA00011738"/>
    </source>
</evidence>
<keyword evidence="10" id="KW-1185">Reference proteome</keyword>
<dbReference type="InterPro" id="IPR013783">
    <property type="entry name" value="Ig-like_fold"/>
</dbReference>
<dbReference type="InterPro" id="IPR021828">
    <property type="entry name" value="GlgE_dom_N/S"/>
</dbReference>
<feature type="active site" description="Nucleophile" evidence="6">
    <location>
        <position position="821"/>
    </location>
</feature>
<feature type="compositionally biased region" description="Basic and acidic residues" evidence="7">
    <location>
        <begin position="132"/>
        <end position="149"/>
    </location>
</feature>
<comment type="similarity">
    <text evidence="6">Belongs to the glycosyl hydrolase 13 family. GlgE subfamily.</text>
</comment>
<evidence type="ECO:0000256" key="7">
    <source>
        <dbReference type="SAM" id="MobiDB-lite"/>
    </source>
</evidence>
<keyword evidence="3 6" id="KW-0808">Transferase</keyword>
<evidence type="ECO:0000256" key="4">
    <source>
        <dbReference type="ARBA" id="ARBA00023277"/>
    </source>
</evidence>
<feature type="binding site" evidence="6">
    <location>
        <position position="685"/>
    </location>
    <ligand>
        <name>alpha-maltose 1-phosphate</name>
        <dbReference type="ChEBI" id="CHEBI:63576"/>
    </ligand>
</feature>
<evidence type="ECO:0000256" key="6">
    <source>
        <dbReference type="HAMAP-Rule" id="MF_02124"/>
    </source>
</evidence>
<comment type="subunit">
    <text evidence="1 6">Homodimer.</text>
</comment>
<dbReference type="Pfam" id="PF21702">
    <property type="entry name" value="GLGE_C"/>
    <property type="match status" value="1"/>
</dbReference>
<dbReference type="SUPFAM" id="SSF51445">
    <property type="entry name" value="(Trans)glycosidases"/>
    <property type="match status" value="2"/>
</dbReference>
<evidence type="ECO:0000313" key="10">
    <source>
        <dbReference type="Proteomes" id="UP000494269"/>
    </source>
</evidence>
<keyword evidence="4 6" id="KW-0119">Carbohydrate metabolism</keyword>
<dbReference type="AlphaFoldDB" id="A0A6S7AAH7"/>
<dbReference type="Gene3D" id="2.60.40.10">
    <property type="entry name" value="Immunoglobulins"/>
    <property type="match status" value="1"/>
</dbReference>
<feature type="domain" description="Glycosyl hydrolase family 13 catalytic" evidence="8">
    <location>
        <begin position="637"/>
        <end position="986"/>
    </location>
</feature>
<evidence type="ECO:0000259" key="8">
    <source>
        <dbReference type="SMART" id="SM00642"/>
    </source>
</evidence>
<dbReference type="InterPro" id="IPR049171">
    <property type="entry name" value="GLGE_C"/>
</dbReference>
<dbReference type="InterPro" id="IPR026585">
    <property type="entry name" value="GlgE"/>
</dbReference>
<feature type="active site" description="Proton donor" evidence="6">
    <location>
        <position position="850"/>
    </location>
</feature>
<dbReference type="Gene3D" id="3.20.20.80">
    <property type="entry name" value="Glycosidases"/>
    <property type="match status" value="2"/>
</dbReference>
<dbReference type="GO" id="GO:0004553">
    <property type="term" value="F:hydrolase activity, hydrolyzing O-glycosyl compounds"/>
    <property type="evidence" value="ECO:0007669"/>
    <property type="project" value="InterPro"/>
</dbReference>
<organism evidence="9 10">
    <name type="scientific">Achromobacter kerstersii</name>
    <dbReference type="NCBI Taxonomy" id="1353890"/>
    <lineage>
        <taxon>Bacteria</taxon>
        <taxon>Pseudomonadati</taxon>
        <taxon>Pseudomonadota</taxon>
        <taxon>Betaproteobacteria</taxon>
        <taxon>Burkholderiales</taxon>
        <taxon>Alcaligenaceae</taxon>
        <taxon>Achromobacter</taxon>
    </lineage>
</organism>
<evidence type="ECO:0000256" key="2">
    <source>
        <dbReference type="ARBA" id="ARBA00022676"/>
    </source>
</evidence>
<dbReference type="EC" id="2.4.99.16" evidence="6"/>
<evidence type="ECO:0000256" key="3">
    <source>
        <dbReference type="ARBA" id="ARBA00022679"/>
    </source>
</evidence>
<protein>
    <recommendedName>
        <fullName evidence="6">Alpha-1,4-glucan:maltose-1-phosphate maltosyltransferase</fullName>
        <shortName evidence="6">GMPMT</shortName>
        <ecNumber evidence="6">2.4.99.16</ecNumber>
    </recommendedName>
    <alternativeName>
        <fullName evidence="6">(1-&gt;4)-alpha-D-glucan:maltose-1-phosphate alpha-D-maltosyltransferase</fullName>
    </alternativeName>
</protein>
<reference evidence="9 10" key="1">
    <citation type="submission" date="2020-04" db="EMBL/GenBank/DDBJ databases">
        <authorList>
            <person name="De Canck E."/>
        </authorList>
    </citation>
    <scope>NUCLEOTIDE SEQUENCE [LARGE SCALE GENOMIC DNA]</scope>
    <source>
        <strain evidence="9 10">LMG 3441</strain>
    </source>
</reference>
<feature type="binding site" evidence="6">
    <location>
        <begin position="961"/>
        <end position="962"/>
    </location>
    <ligand>
        <name>alpha-maltose 1-phosphate</name>
        <dbReference type="ChEBI" id="CHEBI:63576"/>
    </ligand>
</feature>
<sequence length="1107" mass="121780">MATRPTLPTPALLRICHAQQGFARLPVAAAGLDGGAGSSTTQEARLARIQQAGFNAVLIPPPWLRAADAQTLAPVDADLSATQTRTEPIVATYERLAQAASAHGLALFVRVAFDRVSVDATASTAPSGWYQARDDDPARDPRLPSREWGVKTLRTPPPDGFADAWSRRLNAWADAGVSGFLFEAPHCLPAATWQAMLTPLRERATPARCLAWTPGLTVEQLAALYGAGFDAGFSSLAWWDYKADWLANEARRLSQLGPFLASASPLEADHSAPADRRRAWAAAFTATGWMANESDMDALADTPDVNRWLDESDPLTSLPRLLGGRDGRATLILRNAQNGATDTTDATGILALNPSATAPAHIDWDAAAPSLPPGDILPQRVTDAPALASATLPPADCALLAISPMPPVREASRHPGPRTEGGAGLRIAIESVSPAVNDGALPIKCVVHERIVVQADLLMDGHDRIAGELRWRAADESGWSRVPLALVTNDRWQASFRPRRIGPHEFQVAAWFDVWETYRHDIEVKHHAGVDVRLEVVEGVLLLREAEKRAGKGSDAGGSVAVIKRALAALPKAKPNAKTGVTLGDSPPTDDQIAHLLSPELARAMRELDAHAFESVTPEPFPVWVDRPEACHSAWYELFPRSQAREPGRHGTFDDVIERLPDIREMGFDVLYLPPIHPIGLRNRKGPNNSLIAGPDDVGSPYAIGSADGGHDAIEPKLGSLQDFLRLVRAADDHGMEMALDFAIQCSPDHPWLAEHPDWFSWRPDGSLRYAENPPKKYQDIVNVSFYGSPPRRARKLALWRALRDVVLFWVDQGVRIFRVDNPHTKPLPFWQWLIAEVHGQHPDVLFLSEAFTRPKMMYRLAKVGFTQSYTYFTWRNERAELQAYLEEISQPPPADFFRPHFFVNTPDINPVFLQTSGRPGFLIRAALAATGSGLWGLYSGFELCEAAPVPGKEEYLDSEKYELRPRDWHQPGNIRAEITRLNHIRHANPALQTHRGLTAIGSGNDRVLAFVKATPGLGNVVLTVISLDPFHPQTAHVDAPFWLFGEGPGAAFDETRETHQTREPRPDHLEAEDLLTDTRDTWRDATRAVALSPDQPYRIWRLSLHG</sequence>
<dbReference type="Gene3D" id="1.20.58.80">
    <property type="entry name" value="Phosphotransferase system, lactose/cellobiose-type IIA subunit"/>
    <property type="match status" value="1"/>
</dbReference>
<feature type="site" description="Transition state stabilizer" evidence="6">
    <location>
        <position position="908"/>
    </location>
</feature>
<dbReference type="HAMAP" id="MF_02124">
    <property type="entry name" value="GlgE"/>
    <property type="match status" value="1"/>
</dbReference>
<dbReference type="InterPro" id="IPR017853">
    <property type="entry name" value="GH"/>
</dbReference>
<feature type="binding site" evidence="6">
    <location>
        <position position="780"/>
    </location>
    <ligand>
        <name>alpha-maltose 1-phosphate</name>
        <dbReference type="ChEBI" id="CHEBI:63576"/>
    </ligand>
</feature>
<dbReference type="RefSeq" id="WP_175168730.1">
    <property type="nucleotide sequence ID" value="NZ_CADIJQ010000001.1"/>
</dbReference>
<evidence type="ECO:0000256" key="5">
    <source>
        <dbReference type="ARBA" id="ARBA00048735"/>
    </source>
</evidence>
<evidence type="ECO:0000313" key="9">
    <source>
        <dbReference type="EMBL" id="CAB3661840.1"/>
    </source>
</evidence>
<feature type="binding site" evidence="6">
    <location>
        <position position="822"/>
    </location>
    <ligand>
        <name>alpha-maltose 1-phosphate</name>
        <dbReference type="ChEBI" id="CHEBI:63576"/>
    </ligand>
</feature>
<dbReference type="PANTHER" id="PTHR47786">
    <property type="entry name" value="ALPHA-1,4-GLUCAN:MALTOSE-1-PHOSPHATE MALTOSYLTRANSFERASE"/>
    <property type="match status" value="1"/>
</dbReference>
<dbReference type="InterPro" id="IPR013780">
    <property type="entry name" value="Glyco_hydro_b"/>
</dbReference>
<feature type="region of interest" description="Disordered" evidence="7">
    <location>
        <begin position="124"/>
        <end position="151"/>
    </location>
</feature>
<dbReference type="SMART" id="SM00642">
    <property type="entry name" value="Aamy"/>
    <property type="match status" value="1"/>
</dbReference>
<feature type="binding site" evidence="6">
    <location>
        <position position="745"/>
    </location>
    <ligand>
        <name>alpha-maltose 1-phosphate</name>
        <dbReference type="ChEBI" id="CHEBI:63576"/>
    </ligand>
</feature>
<dbReference type="GO" id="GO:0030979">
    <property type="term" value="P:alpha-glucan biosynthetic process"/>
    <property type="evidence" value="ECO:0007669"/>
    <property type="project" value="UniProtKB-UniRule"/>
</dbReference>
<dbReference type="EMBL" id="CADIJQ010000001">
    <property type="protein sequence ID" value="CAB3661840.1"/>
    <property type="molecule type" value="Genomic_DNA"/>
</dbReference>
<dbReference type="Pfam" id="PF00128">
    <property type="entry name" value="Alpha-amylase"/>
    <property type="match status" value="1"/>
</dbReference>
<dbReference type="InterPro" id="IPR006047">
    <property type="entry name" value="GH13_cat_dom"/>
</dbReference>
<name>A0A6S7AAH7_9BURK</name>
<gene>
    <name evidence="6 9" type="primary">glgE</name>
    <name evidence="9" type="ORF">LMG3441_00599</name>
</gene>
<dbReference type="Proteomes" id="UP000494269">
    <property type="component" value="Unassembled WGS sequence"/>
</dbReference>
<keyword evidence="2 6" id="KW-0328">Glycosyltransferase</keyword>
<comment type="catalytic activity">
    <reaction evidence="5 6">
        <text>alpha-maltose 1-phosphate + [(1-&gt;4)-alpha-D-glucosyl](n) = [(1-&gt;4)-alpha-D-glucosyl](n+2) + phosphate</text>
        <dbReference type="Rhea" id="RHEA:42692"/>
        <dbReference type="Rhea" id="RHEA-COMP:9584"/>
        <dbReference type="Rhea" id="RHEA-COMP:10183"/>
        <dbReference type="ChEBI" id="CHEBI:15444"/>
        <dbReference type="ChEBI" id="CHEBI:43474"/>
        <dbReference type="ChEBI" id="CHEBI:63576"/>
        <dbReference type="EC" id="2.4.99.16"/>
    </reaction>
</comment>
<dbReference type="GO" id="GO:0016758">
    <property type="term" value="F:hexosyltransferase activity"/>
    <property type="evidence" value="ECO:0007669"/>
    <property type="project" value="UniProtKB-UniRule"/>
</dbReference>
<dbReference type="Gene3D" id="2.60.40.1180">
    <property type="entry name" value="Golgi alpha-mannosidase II"/>
    <property type="match status" value="1"/>
</dbReference>
<comment type="function">
    <text evidence="6">Maltosyltransferase that uses maltose 1-phosphate (M1P) as the sugar donor to elongate linear or branched alpha-(1-&gt;4)-glucans. Is involved in a branched alpha-glucan biosynthetic pathway from trehalose, together with TreS, Mak and GlgB.</text>
</comment>
<proteinExistence type="inferred from homology"/>
<dbReference type="Pfam" id="PF11896">
    <property type="entry name" value="GlgE_dom_N_S"/>
    <property type="match status" value="1"/>
</dbReference>
<dbReference type="CDD" id="cd11344">
    <property type="entry name" value="AmyAc_GlgE_like"/>
    <property type="match status" value="1"/>
</dbReference>